<evidence type="ECO:0000313" key="1">
    <source>
        <dbReference type="EMBL" id="MDK5169044.1"/>
    </source>
</evidence>
<proteinExistence type="predicted"/>
<organism evidence="1 2">
    <name type="scientific">Serratia nevei</name>
    <dbReference type="NCBI Taxonomy" id="2703794"/>
    <lineage>
        <taxon>Bacteria</taxon>
        <taxon>Pseudomonadati</taxon>
        <taxon>Pseudomonadota</taxon>
        <taxon>Gammaproteobacteria</taxon>
        <taxon>Enterobacterales</taxon>
        <taxon>Yersiniaceae</taxon>
        <taxon>Serratia</taxon>
    </lineage>
</organism>
<sequence length="102" mass="11896">MENENKPPRYLCKSELKQIFTDKHIKEHFPKHDKLGRNNHLSKSYSKRHNLESRLFLFSRVEAAIKAGVPHRFAKGIDKTLMHDIMILALPPKGLKIKPTKI</sequence>
<dbReference type="EMBL" id="JARTOI010000001">
    <property type="protein sequence ID" value="MDK5169044.1"/>
    <property type="molecule type" value="Genomic_DNA"/>
</dbReference>
<gene>
    <name evidence="1" type="ORF">P9921_00875</name>
</gene>
<dbReference type="Proteomes" id="UP001174748">
    <property type="component" value="Unassembled WGS sequence"/>
</dbReference>
<reference evidence="1" key="1">
    <citation type="submission" date="2023-01" db="EMBL/GenBank/DDBJ databases">
        <title>Genomic dissection of endemic carbapenem resistance: metallo-beta-lactamase gene dissemination through clonal, plasmid and integron transfer pathways.</title>
        <authorList>
            <person name="Macesic N."/>
        </authorList>
    </citation>
    <scope>NUCLEOTIDE SEQUENCE</scope>
    <source>
        <strain evidence="1">CPO382</strain>
    </source>
</reference>
<evidence type="ECO:0000313" key="2">
    <source>
        <dbReference type="Proteomes" id="UP001174748"/>
    </source>
</evidence>
<name>A0ABT7G5K9_9GAMM</name>
<protein>
    <submittedName>
        <fullName evidence="1">Uncharacterized protein</fullName>
    </submittedName>
</protein>
<accession>A0ABT7G5K9</accession>
<keyword evidence="2" id="KW-1185">Reference proteome</keyword>
<dbReference type="RefSeq" id="WP_285097964.1">
    <property type="nucleotide sequence ID" value="NZ_JARTOI010000001.1"/>
</dbReference>
<comment type="caution">
    <text evidence="1">The sequence shown here is derived from an EMBL/GenBank/DDBJ whole genome shotgun (WGS) entry which is preliminary data.</text>
</comment>